<evidence type="ECO:0000313" key="2">
    <source>
        <dbReference type="EMBL" id="QSS57592.1"/>
    </source>
</evidence>
<reference evidence="2" key="1">
    <citation type="submission" date="2021-01" db="EMBL/GenBank/DDBJ databases">
        <title>Chromosome-level genome assembly of a human fungal pathogen reveals clustering of transcriptionally co-regulated genes.</title>
        <authorList>
            <person name="Voorhies M."/>
            <person name="Cohen S."/>
            <person name="Shea T.P."/>
            <person name="Petrus S."/>
            <person name="Munoz J.F."/>
            <person name="Poplawski S."/>
            <person name="Goldman W.E."/>
            <person name="Michael T."/>
            <person name="Cuomo C.A."/>
            <person name="Sil A."/>
            <person name="Beyhan S."/>
        </authorList>
    </citation>
    <scope>NUCLEOTIDE SEQUENCE</scope>
    <source>
        <strain evidence="2">H88</strain>
    </source>
</reference>
<dbReference type="Proteomes" id="UP000663419">
    <property type="component" value="Chromosome 6"/>
</dbReference>
<feature type="compositionally biased region" description="Basic and acidic residues" evidence="1">
    <location>
        <begin position="1"/>
        <end position="24"/>
    </location>
</feature>
<feature type="region of interest" description="Disordered" evidence="1">
    <location>
        <begin position="1"/>
        <end position="25"/>
    </location>
</feature>
<gene>
    <name evidence="2" type="ORF">I7I53_11824</name>
</gene>
<evidence type="ECO:0000313" key="3">
    <source>
        <dbReference type="Proteomes" id="UP000663419"/>
    </source>
</evidence>
<protein>
    <submittedName>
        <fullName evidence="2">Uncharacterized protein</fullName>
    </submittedName>
</protein>
<sequence>MKERKMRHASERKNLPEGRSHGGKDTFCGRFSPLAFIVRRSGPLAGGIVFISDVIGLVHSQWLRWGQCFRSKECSITLGRRRRCRVRIQYRASRIDCTD</sequence>
<name>A0A8A1LZJ9_AJEC8</name>
<dbReference type="EMBL" id="CP069107">
    <property type="protein sequence ID" value="QSS57592.1"/>
    <property type="molecule type" value="Genomic_DNA"/>
</dbReference>
<organism evidence="2 3">
    <name type="scientific">Ajellomyces capsulatus (strain H88)</name>
    <name type="common">Darling's disease fungus</name>
    <name type="synonym">Histoplasma capsulatum</name>
    <dbReference type="NCBI Taxonomy" id="544711"/>
    <lineage>
        <taxon>Eukaryota</taxon>
        <taxon>Fungi</taxon>
        <taxon>Dikarya</taxon>
        <taxon>Ascomycota</taxon>
        <taxon>Pezizomycotina</taxon>
        <taxon>Eurotiomycetes</taxon>
        <taxon>Eurotiomycetidae</taxon>
        <taxon>Onygenales</taxon>
        <taxon>Ajellomycetaceae</taxon>
        <taxon>Histoplasma</taxon>
    </lineage>
</organism>
<dbReference type="AlphaFoldDB" id="A0A8A1LZJ9"/>
<dbReference type="VEuPathDB" id="FungiDB:I7I53_11824"/>
<proteinExistence type="predicted"/>
<accession>A0A8A1LZJ9</accession>
<evidence type="ECO:0000256" key="1">
    <source>
        <dbReference type="SAM" id="MobiDB-lite"/>
    </source>
</evidence>